<evidence type="ECO:0000313" key="2">
    <source>
        <dbReference type="EMBL" id="KAF0719746.1"/>
    </source>
</evidence>
<sequence length="383" mass="43332">MNAEQGVGASQRTAAARERQRAHRRKVLATAMSLRHQIDALEDVVHDLQAEASQSTCASTSLLPWKDIASELRIDTQLLQAQRAALKGQVKAYDKLILDMKRWLVMQQTPFYPQLQSLATWRNVTLTASPDARTLEKAWITLHMFHQTELVFREHGFPAVGSSDIDWIEGDISFDQDDSYRFRLRAQKTLGIPADVVATAIDKNLSSCFLLDGPDTTESNVTKEVDDATTLHHLIIKDGECVHLLARTFCSTDRIVFVAQQILEDESFSHSFRMRRRQIWNEYNRLPGTDTWTYRSLNLFSQTFTKAQGLTPLADEARFCGLEFVDSTTTSIQEARFQQAGVENILRIANASRQRLGQICSTIAAHKSPAHDERKVVCDDKIP</sequence>
<dbReference type="EMBL" id="VJMH01000051">
    <property type="protein sequence ID" value="KAF0719746.1"/>
    <property type="molecule type" value="Genomic_DNA"/>
</dbReference>
<reference evidence="2" key="2">
    <citation type="submission" date="2019-06" db="EMBL/GenBank/DDBJ databases">
        <title>Genomics analysis of Aphanomyces spp. identifies a new class of oomycete effector associated with host adaptation.</title>
        <authorList>
            <person name="Gaulin E."/>
        </authorList>
    </citation>
    <scope>NUCLEOTIDE SEQUENCE</scope>
    <source>
        <strain evidence="2">CBS 578.67</strain>
    </source>
</reference>
<evidence type="ECO:0000256" key="1">
    <source>
        <dbReference type="SAM" id="MobiDB-lite"/>
    </source>
</evidence>
<accession>A0A485K8U3</accession>
<keyword evidence="4" id="KW-1185">Reference proteome</keyword>
<dbReference type="AlphaFoldDB" id="A0A485K8U3"/>
<evidence type="ECO:0000313" key="3">
    <source>
        <dbReference type="EMBL" id="VFT78042.1"/>
    </source>
</evidence>
<name>A0A485K8U3_9STRA</name>
<evidence type="ECO:0000313" key="4">
    <source>
        <dbReference type="Proteomes" id="UP000332933"/>
    </source>
</evidence>
<protein>
    <submittedName>
        <fullName evidence="3">Aste57867_818 protein</fullName>
    </submittedName>
</protein>
<organism evidence="3 4">
    <name type="scientific">Aphanomyces stellatus</name>
    <dbReference type="NCBI Taxonomy" id="120398"/>
    <lineage>
        <taxon>Eukaryota</taxon>
        <taxon>Sar</taxon>
        <taxon>Stramenopiles</taxon>
        <taxon>Oomycota</taxon>
        <taxon>Saprolegniomycetes</taxon>
        <taxon>Saprolegniales</taxon>
        <taxon>Verrucalvaceae</taxon>
        <taxon>Aphanomyces</taxon>
    </lineage>
</organism>
<reference evidence="3 4" key="1">
    <citation type="submission" date="2019-03" db="EMBL/GenBank/DDBJ databases">
        <authorList>
            <person name="Gaulin E."/>
            <person name="Dumas B."/>
        </authorList>
    </citation>
    <scope>NUCLEOTIDE SEQUENCE [LARGE SCALE GENOMIC DNA]</scope>
    <source>
        <strain evidence="3">CBS 568.67</strain>
    </source>
</reference>
<dbReference type="EMBL" id="CAADRA010000051">
    <property type="protein sequence ID" value="VFT78042.1"/>
    <property type="molecule type" value="Genomic_DNA"/>
</dbReference>
<proteinExistence type="predicted"/>
<dbReference type="Proteomes" id="UP000332933">
    <property type="component" value="Unassembled WGS sequence"/>
</dbReference>
<gene>
    <name evidence="3" type="primary">Aste57867_818</name>
    <name evidence="2" type="ORF">As57867_000817</name>
    <name evidence="3" type="ORF">ASTE57867_818</name>
</gene>
<feature type="region of interest" description="Disordered" evidence="1">
    <location>
        <begin position="1"/>
        <end position="22"/>
    </location>
</feature>